<dbReference type="InterPro" id="IPR011333">
    <property type="entry name" value="SKP1/BTB/POZ_sf"/>
</dbReference>
<organism evidence="6">
    <name type="scientific">Hemiselmis andersenii</name>
    <name type="common">Cryptophyte alga</name>
    <dbReference type="NCBI Taxonomy" id="464988"/>
    <lineage>
        <taxon>Eukaryota</taxon>
        <taxon>Cryptophyceae</taxon>
        <taxon>Cryptomonadales</taxon>
        <taxon>Hemiselmidaceae</taxon>
        <taxon>Hemiselmis</taxon>
    </lineage>
</organism>
<dbReference type="SUPFAM" id="SSF54695">
    <property type="entry name" value="POZ domain"/>
    <property type="match status" value="1"/>
</dbReference>
<dbReference type="GO" id="GO:0006511">
    <property type="term" value="P:ubiquitin-dependent protein catabolic process"/>
    <property type="evidence" value="ECO:0007669"/>
    <property type="project" value="InterPro"/>
</dbReference>
<evidence type="ECO:0000256" key="1">
    <source>
        <dbReference type="ARBA" id="ARBA00009993"/>
    </source>
</evidence>
<evidence type="ECO:0008006" key="7">
    <source>
        <dbReference type="Google" id="ProtNLM"/>
    </source>
</evidence>
<gene>
    <name evidence="6" type="ORF">HAND1043_LOCUS6940</name>
</gene>
<dbReference type="InterPro" id="IPR016072">
    <property type="entry name" value="Skp1_comp_dimer"/>
</dbReference>
<dbReference type="InterPro" id="IPR016073">
    <property type="entry name" value="Skp1_comp_POZ"/>
</dbReference>
<evidence type="ECO:0000256" key="2">
    <source>
        <dbReference type="ARBA" id="ARBA00022786"/>
    </source>
</evidence>
<dbReference type="InterPro" id="IPR016897">
    <property type="entry name" value="SKP1"/>
</dbReference>
<dbReference type="AlphaFoldDB" id="A0A6T8J7R5"/>
<dbReference type="EMBL" id="HBFK01011513">
    <property type="protein sequence ID" value="CAD8740448.1"/>
    <property type="molecule type" value="Transcribed_RNA"/>
</dbReference>
<evidence type="ECO:0000256" key="3">
    <source>
        <dbReference type="PIRNR" id="PIRNR028729"/>
    </source>
</evidence>
<dbReference type="InterPro" id="IPR036296">
    <property type="entry name" value="SKP1-like_dim_sf"/>
</dbReference>
<evidence type="ECO:0000259" key="5">
    <source>
        <dbReference type="Pfam" id="PF03931"/>
    </source>
</evidence>
<comment type="similarity">
    <text evidence="1 3">Belongs to the SKP1 family.</text>
</comment>
<evidence type="ECO:0000313" key="6">
    <source>
        <dbReference type="EMBL" id="CAD8740448.1"/>
    </source>
</evidence>
<proteinExistence type="inferred from homology"/>
<dbReference type="PIRSF" id="PIRSF028729">
    <property type="entry name" value="E3_ubiquit_lig_SCF_Skp"/>
    <property type="match status" value="1"/>
</dbReference>
<accession>A0A6T8J7R5</accession>
<dbReference type="SUPFAM" id="SSF81382">
    <property type="entry name" value="Skp1 dimerisation domain-like"/>
    <property type="match status" value="1"/>
</dbReference>
<dbReference type="Pfam" id="PF01466">
    <property type="entry name" value="Skp1"/>
    <property type="match status" value="1"/>
</dbReference>
<feature type="domain" description="SKP1 component POZ" evidence="5">
    <location>
        <begin position="7"/>
        <end position="68"/>
    </location>
</feature>
<dbReference type="Pfam" id="PF03931">
    <property type="entry name" value="Skp1_POZ"/>
    <property type="match status" value="1"/>
</dbReference>
<protein>
    <recommendedName>
        <fullName evidence="7">SKP1-like protein</fullName>
    </recommendedName>
</protein>
<dbReference type="SMART" id="SM00512">
    <property type="entry name" value="Skp1"/>
    <property type="match status" value="1"/>
</dbReference>
<keyword evidence="2 3" id="KW-0833">Ubl conjugation pathway</keyword>
<dbReference type="UniPathway" id="UPA00143"/>
<name>A0A6T8J7R5_HEMAN</name>
<dbReference type="InterPro" id="IPR001232">
    <property type="entry name" value="SKP1-like"/>
</dbReference>
<dbReference type="PANTHER" id="PTHR11165">
    <property type="entry name" value="SKP1"/>
    <property type="match status" value="1"/>
</dbReference>
<reference evidence="6" key="1">
    <citation type="submission" date="2021-01" db="EMBL/GenBank/DDBJ databases">
        <authorList>
            <person name="Corre E."/>
            <person name="Pelletier E."/>
            <person name="Niang G."/>
            <person name="Scheremetjew M."/>
            <person name="Finn R."/>
            <person name="Kale V."/>
            <person name="Holt S."/>
            <person name="Cochrane G."/>
            <person name="Meng A."/>
            <person name="Brown T."/>
            <person name="Cohen L."/>
        </authorList>
    </citation>
    <scope>NUCLEOTIDE SEQUENCE</scope>
    <source>
        <strain evidence="6">CCMP441</strain>
    </source>
</reference>
<evidence type="ECO:0000259" key="4">
    <source>
        <dbReference type="Pfam" id="PF01466"/>
    </source>
</evidence>
<dbReference type="Gene3D" id="3.30.710.10">
    <property type="entry name" value="Potassium Channel Kv1.1, Chain A"/>
    <property type="match status" value="1"/>
</dbReference>
<sequence>MAESDDEITLETYDKHQVKVSKKIASRSAIIHMMIEDAGDVSEVVPLADKSCTLHIIQRVVEYLKKHAEFEANQAEDEQINAFDKEFQEQSDEIIFQTILAANFLDIKNLLELMCKKVADEIKKCKTPDDIRDRFNIRQDYTPEEVEEVKKAHPWIYDKNAK</sequence>
<comment type="pathway">
    <text evidence="3">Protein modification; protein ubiquitination.</text>
</comment>
<dbReference type="GO" id="GO:0016567">
    <property type="term" value="P:protein ubiquitination"/>
    <property type="evidence" value="ECO:0007669"/>
    <property type="project" value="UniProtKB-UniPathway"/>
</dbReference>
<feature type="domain" description="SKP1 component dimerisation" evidence="4">
    <location>
        <begin position="108"/>
        <end position="156"/>
    </location>
</feature>